<name>A0A0C3AP61_PILCF</name>
<dbReference type="Pfam" id="PF01494">
    <property type="entry name" value="FAD_binding_3"/>
    <property type="match status" value="2"/>
</dbReference>
<dbReference type="Proteomes" id="UP000054166">
    <property type="component" value="Unassembled WGS sequence"/>
</dbReference>
<evidence type="ECO:0000256" key="2">
    <source>
        <dbReference type="ARBA" id="ARBA00022827"/>
    </source>
</evidence>
<reference evidence="6" key="2">
    <citation type="submission" date="2015-01" db="EMBL/GenBank/DDBJ databases">
        <title>Evolutionary Origins and Diversification of the Mycorrhizal Mutualists.</title>
        <authorList>
            <consortium name="DOE Joint Genome Institute"/>
            <consortium name="Mycorrhizal Genomics Consortium"/>
            <person name="Kohler A."/>
            <person name="Kuo A."/>
            <person name="Nagy L.G."/>
            <person name="Floudas D."/>
            <person name="Copeland A."/>
            <person name="Barry K.W."/>
            <person name="Cichocki N."/>
            <person name="Veneault-Fourrey C."/>
            <person name="LaButti K."/>
            <person name="Lindquist E.A."/>
            <person name="Lipzen A."/>
            <person name="Lundell T."/>
            <person name="Morin E."/>
            <person name="Murat C."/>
            <person name="Riley R."/>
            <person name="Ohm R."/>
            <person name="Sun H."/>
            <person name="Tunlid A."/>
            <person name="Henrissat B."/>
            <person name="Grigoriev I.V."/>
            <person name="Hibbett D.S."/>
            <person name="Martin F."/>
        </authorList>
    </citation>
    <scope>NUCLEOTIDE SEQUENCE [LARGE SCALE GENOMIC DNA]</scope>
    <source>
        <strain evidence="6">F 1598</strain>
    </source>
</reference>
<feature type="domain" description="FAD-binding" evidence="4">
    <location>
        <begin position="7"/>
        <end position="175"/>
    </location>
</feature>
<dbReference type="SUPFAM" id="SSF54373">
    <property type="entry name" value="FAD-linked reductases, C-terminal domain"/>
    <property type="match status" value="1"/>
</dbReference>
<dbReference type="PRINTS" id="PR00420">
    <property type="entry name" value="RNGMNOXGNASE"/>
</dbReference>
<dbReference type="Gene3D" id="3.50.50.60">
    <property type="entry name" value="FAD/NAD(P)-binding domain"/>
    <property type="match status" value="1"/>
</dbReference>
<feature type="domain" description="FAD-binding" evidence="4">
    <location>
        <begin position="299"/>
        <end position="384"/>
    </location>
</feature>
<evidence type="ECO:0000313" key="6">
    <source>
        <dbReference type="Proteomes" id="UP000054166"/>
    </source>
</evidence>
<organism evidence="5 6">
    <name type="scientific">Piloderma croceum (strain F 1598)</name>
    <dbReference type="NCBI Taxonomy" id="765440"/>
    <lineage>
        <taxon>Eukaryota</taxon>
        <taxon>Fungi</taxon>
        <taxon>Dikarya</taxon>
        <taxon>Basidiomycota</taxon>
        <taxon>Agaricomycotina</taxon>
        <taxon>Agaricomycetes</taxon>
        <taxon>Agaricomycetidae</taxon>
        <taxon>Atheliales</taxon>
        <taxon>Atheliaceae</taxon>
        <taxon>Piloderma</taxon>
    </lineage>
</organism>
<keyword evidence="1" id="KW-0285">Flavoprotein</keyword>
<dbReference type="EMBL" id="KN833044">
    <property type="protein sequence ID" value="KIM75658.1"/>
    <property type="molecule type" value="Genomic_DNA"/>
</dbReference>
<keyword evidence="2" id="KW-0274">FAD</keyword>
<dbReference type="SUPFAM" id="SSF51905">
    <property type="entry name" value="FAD/NAD(P)-binding domain"/>
    <property type="match status" value="1"/>
</dbReference>
<gene>
    <name evidence="5" type="ORF">PILCRDRAFT_13433</name>
</gene>
<evidence type="ECO:0000313" key="5">
    <source>
        <dbReference type="EMBL" id="KIM75658.1"/>
    </source>
</evidence>
<dbReference type="AlphaFoldDB" id="A0A0C3AP61"/>
<evidence type="ECO:0000256" key="3">
    <source>
        <dbReference type="ARBA" id="ARBA00023002"/>
    </source>
</evidence>
<sequence>MSAKRFRVAICGGGIGGLTCAVALSKYPDIDVYVYEAGTSFAQNGPGCGVWLRTWNILQKLGLDQDLAKIAGTQPTDDPVSTFSFRKSDRAEGIDFLQLTTRGGLLGIHRSDFSRVLLQHLPSTYRTHCFKRLLSYRQRSSYPGPIELVFADGTTATCDVLIGADGIKSSVRRSLLREQGYRARADGRQRDYDHLLDSVDPVWSGTLAYTAVISAERLKARAPQHRAFDQPTQYLGKNGYILVYPIAQGKIINVAGFHTRPGRENTSFAGPWIRRTERDELLSAYSRWEPEVQVLLECIEKPSQWAVHTSKPLNSYVSGRVVLLGDAAHAMEPHQGTGAGQAIEDAYLLATLLGQWRTTIDSIPHALRSYDAIRRPFANDIVRRNRLTGNQFMFLGDNFDWDNCPDDILRNRLRHLGGAIMNNWDWAWSTTIDESVAEGIRML</sequence>
<keyword evidence="3" id="KW-0560">Oxidoreductase</keyword>
<keyword evidence="6" id="KW-1185">Reference proteome</keyword>
<dbReference type="InterPro" id="IPR002938">
    <property type="entry name" value="FAD-bd"/>
</dbReference>
<dbReference type="STRING" id="765440.A0A0C3AP61"/>
<reference evidence="5 6" key="1">
    <citation type="submission" date="2014-04" db="EMBL/GenBank/DDBJ databases">
        <authorList>
            <consortium name="DOE Joint Genome Institute"/>
            <person name="Kuo A."/>
            <person name="Tarkka M."/>
            <person name="Buscot F."/>
            <person name="Kohler A."/>
            <person name="Nagy L.G."/>
            <person name="Floudas D."/>
            <person name="Copeland A."/>
            <person name="Barry K.W."/>
            <person name="Cichocki N."/>
            <person name="Veneault-Fourrey C."/>
            <person name="LaButti K."/>
            <person name="Lindquist E.A."/>
            <person name="Lipzen A."/>
            <person name="Lundell T."/>
            <person name="Morin E."/>
            <person name="Murat C."/>
            <person name="Sun H."/>
            <person name="Tunlid A."/>
            <person name="Henrissat B."/>
            <person name="Grigoriev I.V."/>
            <person name="Hibbett D.S."/>
            <person name="Martin F."/>
            <person name="Nordberg H.P."/>
            <person name="Cantor M.N."/>
            <person name="Hua S.X."/>
        </authorList>
    </citation>
    <scope>NUCLEOTIDE SEQUENCE [LARGE SCALE GENOMIC DNA]</scope>
    <source>
        <strain evidence="5 6">F 1598</strain>
    </source>
</reference>
<evidence type="ECO:0000256" key="1">
    <source>
        <dbReference type="ARBA" id="ARBA00022630"/>
    </source>
</evidence>
<evidence type="ECO:0000259" key="4">
    <source>
        <dbReference type="Pfam" id="PF01494"/>
    </source>
</evidence>
<dbReference type="InterPro" id="IPR036188">
    <property type="entry name" value="FAD/NAD-bd_sf"/>
</dbReference>
<dbReference type="GO" id="GO:0016491">
    <property type="term" value="F:oxidoreductase activity"/>
    <property type="evidence" value="ECO:0007669"/>
    <property type="project" value="UniProtKB-KW"/>
</dbReference>
<dbReference type="InParanoid" id="A0A0C3AP61"/>
<dbReference type="PANTHER" id="PTHR46720:SF3">
    <property type="entry name" value="FAD-BINDING DOMAIN-CONTAINING PROTEIN-RELATED"/>
    <property type="match status" value="1"/>
</dbReference>
<dbReference type="OrthoDB" id="417877at2759"/>
<accession>A0A0C3AP61</accession>
<dbReference type="GO" id="GO:0071949">
    <property type="term" value="F:FAD binding"/>
    <property type="evidence" value="ECO:0007669"/>
    <property type="project" value="InterPro"/>
</dbReference>
<protein>
    <recommendedName>
        <fullName evidence="4">FAD-binding domain-containing protein</fullName>
    </recommendedName>
</protein>
<proteinExistence type="predicted"/>
<dbReference type="GO" id="GO:0044550">
    <property type="term" value="P:secondary metabolite biosynthetic process"/>
    <property type="evidence" value="ECO:0007669"/>
    <property type="project" value="TreeGrafter"/>
</dbReference>
<dbReference type="PANTHER" id="PTHR46720">
    <property type="entry name" value="HYDROXYLASE, PUTATIVE (AFU_ORTHOLOGUE AFUA_3G01460)-RELATED"/>
    <property type="match status" value="1"/>
</dbReference>
<dbReference type="HOGENOM" id="CLU_009665_6_3_1"/>
<dbReference type="InterPro" id="IPR051104">
    <property type="entry name" value="FAD_monoxygenase"/>
</dbReference>